<keyword evidence="2" id="KW-1185">Reference proteome</keyword>
<dbReference type="OrthoDB" id="2623973at2"/>
<organism evidence="1 2">
    <name type="scientific">Paenibacillus donghaensis</name>
    <dbReference type="NCBI Taxonomy" id="414771"/>
    <lineage>
        <taxon>Bacteria</taxon>
        <taxon>Bacillati</taxon>
        <taxon>Bacillota</taxon>
        <taxon>Bacilli</taxon>
        <taxon>Bacillales</taxon>
        <taxon>Paenibacillaceae</taxon>
        <taxon>Paenibacillus</taxon>
    </lineage>
</organism>
<gene>
    <name evidence="1" type="ORF">B9T62_18450</name>
</gene>
<reference evidence="1 2" key="1">
    <citation type="submission" date="2017-06" db="EMBL/GenBank/DDBJ databases">
        <title>Complete genome sequence of Paenibacillus donghaensis KCTC 13049T isolated from East Sea sediment, South Korea.</title>
        <authorList>
            <person name="Jung B.K."/>
            <person name="Hong S.-J."/>
            <person name="Shin J.-H."/>
        </authorList>
    </citation>
    <scope>NUCLEOTIDE SEQUENCE [LARGE SCALE GENOMIC DNA]</scope>
    <source>
        <strain evidence="1 2">KCTC 13049</strain>
    </source>
</reference>
<dbReference type="Proteomes" id="UP000249890">
    <property type="component" value="Chromosome"/>
</dbReference>
<evidence type="ECO:0000313" key="1">
    <source>
        <dbReference type="EMBL" id="ASA22588.1"/>
    </source>
</evidence>
<name>A0A2Z2KT99_9BACL</name>
<accession>A0A2Z2KT99</accession>
<dbReference type="EMBL" id="CP021780">
    <property type="protein sequence ID" value="ASA22588.1"/>
    <property type="molecule type" value="Genomic_DNA"/>
</dbReference>
<protein>
    <submittedName>
        <fullName evidence="1">Uncharacterized protein</fullName>
    </submittedName>
</protein>
<sequence>MNHTEYNKVVKIGEEVWICDYRFNDIDNQPIRHVKPTKVMVVSNEELPSNKTVYYSEFHFRPFGKNGKPLAQVIAPYDNTGYRSLTGTSLNIFYDEKECVKHYKKQCKTIIIDFESAKESKMKYYDKKIAEIQNEMESLKGVLN</sequence>
<evidence type="ECO:0000313" key="2">
    <source>
        <dbReference type="Proteomes" id="UP000249890"/>
    </source>
</evidence>
<dbReference type="RefSeq" id="WP_087916586.1">
    <property type="nucleotide sequence ID" value="NZ_CP021780.1"/>
</dbReference>
<proteinExistence type="predicted"/>
<dbReference type="AlphaFoldDB" id="A0A2Z2KT99"/>
<dbReference type="KEGG" id="pdh:B9T62_18450"/>